<protein>
    <recommendedName>
        <fullName evidence="2">FCP1 homology domain-containing protein</fullName>
    </recommendedName>
</protein>
<gene>
    <name evidence="3" type="ORF">MENT_LOCUS42489</name>
</gene>
<dbReference type="AlphaFoldDB" id="A0A6V7WRR7"/>
<dbReference type="InterPro" id="IPR036412">
    <property type="entry name" value="HAD-like_sf"/>
</dbReference>
<dbReference type="SUPFAM" id="SSF56784">
    <property type="entry name" value="HAD-like"/>
    <property type="match status" value="1"/>
</dbReference>
<dbReference type="GO" id="GO:0016791">
    <property type="term" value="F:phosphatase activity"/>
    <property type="evidence" value="ECO:0007669"/>
    <property type="project" value="InterPro"/>
</dbReference>
<feature type="compositionally biased region" description="Low complexity" evidence="1">
    <location>
        <begin position="265"/>
        <end position="305"/>
    </location>
</feature>
<sequence>MATQITVDGNSNIIASNNNCSNNNNNNNNTSNISIDGPFLGSDNKQQNEHSTSNWSSSQGVQQQQQQNNCSSPITSRVQWPLAAAAPLLSSPTHRDRNKKCLILDLDETLVHSSFKPVKNADFVIPIEIDNVVHQVYVLKRPHTDHFLERVGALFECVLFTASLAKYADPVADLLDRRQVFRFRLFREACDLEKLGRDLRKVVIIDNSPASYAFHPNNSLPIRTWFDDPDDTELLDLLPILEELARVEDIYSLIGNFPSSLPSLQQQQRYQQQQQQRLQQQYSSPYYQSTTTTTSTTSPSSIITQAPMPSCDANNNNTTSKAFSTLSIRNGGDEEED</sequence>
<evidence type="ECO:0000259" key="2">
    <source>
        <dbReference type="PROSITE" id="PS50969"/>
    </source>
</evidence>
<dbReference type="InterPro" id="IPR011948">
    <property type="entry name" value="Dullard_phosphatase"/>
</dbReference>
<feature type="domain" description="FCP1 homology" evidence="2">
    <location>
        <begin position="95"/>
        <end position="244"/>
    </location>
</feature>
<dbReference type="OrthoDB" id="277011at2759"/>
<dbReference type="InterPro" id="IPR050365">
    <property type="entry name" value="TIM50"/>
</dbReference>
<proteinExistence type="predicted"/>
<feature type="region of interest" description="Disordered" evidence="1">
    <location>
        <begin position="265"/>
        <end position="319"/>
    </location>
</feature>
<comment type="caution">
    <text evidence="3">The sequence shown here is derived from an EMBL/GenBank/DDBJ whole genome shotgun (WGS) entry which is preliminary data.</text>
</comment>
<feature type="compositionally biased region" description="Polar residues" evidence="1">
    <location>
        <begin position="43"/>
        <end position="52"/>
    </location>
</feature>
<feature type="region of interest" description="Disordered" evidence="1">
    <location>
        <begin position="25"/>
        <end position="72"/>
    </location>
</feature>
<dbReference type="PROSITE" id="PS50969">
    <property type="entry name" value="FCP1"/>
    <property type="match status" value="1"/>
</dbReference>
<organism evidence="3 4">
    <name type="scientific">Meloidogyne enterolobii</name>
    <name type="common">Root-knot nematode worm</name>
    <name type="synonym">Meloidogyne mayaguensis</name>
    <dbReference type="NCBI Taxonomy" id="390850"/>
    <lineage>
        <taxon>Eukaryota</taxon>
        <taxon>Metazoa</taxon>
        <taxon>Ecdysozoa</taxon>
        <taxon>Nematoda</taxon>
        <taxon>Chromadorea</taxon>
        <taxon>Rhabditida</taxon>
        <taxon>Tylenchina</taxon>
        <taxon>Tylenchomorpha</taxon>
        <taxon>Tylenchoidea</taxon>
        <taxon>Meloidogynidae</taxon>
        <taxon>Meloidogyninae</taxon>
        <taxon>Meloidogyne</taxon>
    </lineage>
</organism>
<name>A0A6V7WRR7_MELEN</name>
<feature type="compositionally biased region" description="Low complexity" evidence="1">
    <location>
        <begin position="53"/>
        <end position="72"/>
    </location>
</feature>
<feature type="compositionally biased region" description="Low complexity" evidence="1">
    <location>
        <begin position="25"/>
        <end position="35"/>
    </location>
</feature>
<dbReference type="NCBIfam" id="TIGR02251">
    <property type="entry name" value="HIF-SF_euk"/>
    <property type="match status" value="1"/>
</dbReference>
<evidence type="ECO:0000313" key="3">
    <source>
        <dbReference type="EMBL" id="CAD2189749.1"/>
    </source>
</evidence>
<dbReference type="PANTHER" id="PTHR12210">
    <property type="entry name" value="DULLARD PROTEIN PHOSPHATASE"/>
    <property type="match status" value="1"/>
</dbReference>
<evidence type="ECO:0000313" key="4">
    <source>
        <dbReference type="Proteomes" id="UP000580250"/>
    </source>
</evidence>
<dbReference type="Gene3D" id="3.40.50.1000">
    <property type="entry name" value="HAD superfamily/HAD-like"/>
    <property type="match status" value="1"/>
</dbReference>
<dbReference type="Proteomes" id="UP000580250">
    <property type="component" value="Unassembled WGS sequence"/>
</dbReference>
<dbReference type="CDD" id="cd07521">
    <property type="entry name" value="HAD_FCP1-like"/>
    <property type="match status" value="1"/>
</dbReference>
<dbReference type="FunFam" id="3.40.50.1000:FF:000093">
    <property type="entry name" value="NLI interacting factor-like phosphatase family protein"/>
    <property type="match status" value="1"/>
</dbReference>
<reference evidence="3 4" key="1">
    <citation type="submission" date="2020-08" db="EMBL/GenBank/DDBJ databases">
        <authorList>
            <person name="Koutsovoulos G."/>
            <person name="Danchin GJ E."/>
        </authorList>
    </citation>
    <scope>NUCLEOTIDE SEQUENCE [LARGE SCALE GENOMIC DNA]</scope>
</reference>
<accession>A0A6V7WRR7</accession>
<dbReference type="SMART" id="SM00577">
    <property type="entry name" value="CPDc"/>
    <property type="match status" value="1"/>
</dbReference>
<dbReference type="InterPro" id="IPR023214">
    <property type="entry name" value="HAD_sf"/>
</dbReference>
<dbReference type="InterPro" id="IPR004274">
    <property type="entry name" value="FCP1_dom"/>
</dbReference>
<dbReference type="Pfam" id="PF03031">
    <property type="entry name" value="NIF"/>
    <property type="match status" value="1"/>
</dbReference>
<evidence type="ECO:0000256" key="1">
    <source>
        <dbReference type="SAM" id="MobiDB-lite"/>
    </source>
</evidence>
<dbReference type="EMBL" id="CAJEWN010000768">
    <property type="protein sequence ID" value="CAD2189749.1"/>
    <property type="molecule type" value="Genomic_DNA"/>
</dbReference>